<accession>A0A7W3YT01</accession>
<dbReference type="EMBL" id="JACIUV010000001">
    <property type="protein sequence ID" value="MBB1115486.1"/>
    <property type="molecule type" value="Genomic_DNA"/>
</dbReference>
<comment type="caution">
    <text evidence="1">The sequence shown here is derived from an EMBL/GenBank/DDBJ whole genome shotgun (WGS) entry which is preliminary data.</text>
</comment>
<protein>
    <submittedName>
        <fullName evidence="1">Uncharacterized protein</fullName>
    </submittedName>
</protein>
<gene>
    <name evidence="1" type="ORF">H4O09_00195</name>
</gene>
<evidence type="ECO:0000313" key="1">
    <source>
        <dbReference type="EMBL" id="MBB1115486.1"/>
    </source>
</evidence>
<name>A0A7W3YT01_9GAMM</name>
<evidence type="ECO:0000313" key="2">
    <source>
        <dbReference type="Proteomes" id="UP000550609"/>
    </source>
</evidence>
<dbReference type="Proteomes" id="UP000550609">
    <property type="component" value="Unassembled WGS sequence"/>
</dbReference>
<dbReference type="RefSeq" id="WP_182620965.1">
    <property type="nucleotide sequence ID" value="NZ_JACIUV010000001.1"/>
</dbReference>
<sequence length="214" mass="23435">MRLKISHVMLLMAAVLGGTVWLTRRPEGLPAAGAGPLHAAGCPLPPHHGRSPLPLQTEAPPGLTLAHAQGRINALAGFSLEARVLGRKRYSQGEEARFSPLDLALGWGPMRETAVLQQLDISQSGRWYHYRWNGQPPLPPAQIRDHSANMHMIPGNEQIARALLAIQPDQHIRLQGWLVQVEGANGWRWRSSLRRDDSGAGACELVYVCGVEVL</sequence>
<proteinExistence type="predicted"/>
<reference evidence="1 2" key="1">
    <citation type="submission" date="2020-08" db="EMBL/GenBank/DDBJ databases">
        <title>Stenotrophomonas sp. W1S232.</title>
        <authorList>
            <person name="Deng Y."/>
        </authorList>
    </citation>
    <scope>NUCLEOTIDE SEQUENCE [LARGE SCALE GENOMIC DNA]</scope>
    <source>
        <strain evidence="1 2">W1S232</strain>
    </source>
</reference>
<organism evidence="1 2">
    <name type="scientific">Stenotrophomonas koreensis</name>
    <dbReference type="NCBI Taxonomy" id="266128"/>
    <lineage>
        <taxon>Bacteria</taxon>
        <taxon>Pseudomonadati</taxon>
        <taxon>Pseudomonadota</taxon>
        <taxon>Gammaproteobacteria</taxon>
        <taxon>Lysobacterales</taxon>
        <taxon>Lysobacteraceae</taxon>
        <taxon>Stenotrophomonas</taxon>
    </lineage>
</organism>
<dbReference type="AlphaFoldDB" id="A0A7W3YT01"/>